<accession>A0A1L7XVQ4</accession>
<name>A0A1L7XVQ4_9HELO</name>
<evidence type="ECO:0000256" key="1">
    <source>
        <dbReference type="SAM" id="MobiDB-lite"/>
    </source>
</evidence>
<evidence type="ECO:0000313" key="3">
    <source>
        <dbReference type="Proteomes" id="UP000184330"/>
    </source>
</evidence>
<evidence type="ECO:0000313" key="2">
    <source>
        <dbReference type="EMBL" id="CZR69132.1"/>
    </source>
</evidence>
<dbReference type="AlphaFoldDB" id="A0A1L7XVQ4"/>
<protein>
    <submittedName>
        <fullName evidence="2">Uncharacterized protein</fullName>
    </submittedName>
</protein>
<keyword evidence="3" id="KW-1185">Reference proteome</keyword>
<gene>
    <name evidence="2" type="ORF">PAC_19032</name>
</gene>
<organism evidence="2 3">
    <name type="scientific">Phialocephala subalpina</name>
    <dbReference type="NCBI Taxonomy" id="576137"/>
    <lineage>
        <taxon>Eukaryota</taxon>
        <taxon>Fungi</taxon>
        <taxon>Dikarya</taxon>
        <taxon>Ascomycota</taxon>
        <taxon>Pezizomycotina</taxon>
        <taxon>Leotiomycetes</taxon>
        <taxon>Helotiales</taxon>
        <taxon>Mollisiaceae</taxon>
        <taxon>Phialocephala</taxon>
        <taxon>Phialocephala fortinii species complex</taxon>
    </lineage>
</organism>
<feature type="compositionally biased region" description="Polar residues" evidence="1">
    <location>
        <begin position="1"/>
        <end position="10"/>
    </location>
</feature>
<dbReference type="OrthoDB" id="3555331at2759"/>
<dbReference type="EMBL" id="FJOG01000065">
    <property type="protein sequence ID" value="CZR69132.1"/>
    <property type="molecule type" value="Genomic_DNA"/>
</dbReference>
<sequence length="102" mass="10772">MTSPTPQETGPLTHGPPLESFSRDFTASTNAATNHVVNTPTTAADVLQDLARGPIPTREMGLTVVPVKGSHKQDPTSPNNEDPQIGQLRGLICFALLVSSLL</sequence>
<proteinExistence type="predicted"/>
<reference evidence="2 3" key="1">
    <citation type="submission" date="2016-03" db="EMBL/GenBank/DDBJ databases">
        <authorList>
            <person name="Ploux O."/>
        </authorList>
    </citation>
    <scope>NUCLEOTIDE SEQUENCE [LARGE SCALE GENOMIC DNA]</scope>
    <source>
        <strain evidence="2 3">UAMH 11012</strain>
    </source>
</reference>
<dbReference type="Proteomes" id="UP000184330">
    <property type="component" value="Unassembled WGS sequence"/>
</dbReference>
<feature type="region of interest" description="Disordered" evidence="1">
    <location>
        <begin position="1"/>
        <end position="23"/>
    </location>
</feature>